<evidence type="ECO:0000256" key="2">
    <source>
        <dbReference type="ARBA" id="ARBA00022475"/>
    </source>
</evidence>
<dbReference type="PANTHER" id="PTHR30294:SF29">
    <property type="entry name" value="MULTIDRUG ABC TRANSPORTER PERMEASE YBHS-RELATED"/>
    <property type="match status" value="1"/>
</dbReference>
<keyword evidence="4 6" id="KW-1133">Transmembrane helix</keyword>
<dbReference type="RefSeq" id="WP_026680572.1">
    <property type="nucleotide sequence ID" value="NZ_BAAACY010000170.1"/>
</dbReference>
<feature type="transmembrane region" description="Helical" evidence="6">
    <location>
        <begin position="313"/>
        <end position="332"/>
    </location>
</feature>
<feature type="transmembrane region" description="Helical" evidence="6">
    <location>
        <begin position="228"/>
        <end position="251"/>
    </location>
</feature>
<evidence type="ECO:0000313" key="8">
    <source>
        <dbReference type="EMBL" id="MBR7797064.1"/>
    </source>
</evidence>
<dbReference type="GO" id="GO:0140359">
    <property type="term" value="F:ABC-type transporter activity"/>
    <property type="evidence" value="ECO:0007669"/>
    <property type="project" value="InterPro"/>
</dbReference>
<evidence type="ECO:0000256" key="6">
    <source>
        <dbReference type="SAM" id="Phobius"/>
    </source>
</evidence>
<keyword evidence="9" id="KW-1185">Reference proteome</keyword>
<name>A0A941DTT2_9BACI</name>
<feature type="transmembrane region" description="Helical" evidence="6">
    <location>
        <begin position="21"/>
        <end position="42"/>
    </location>
</feature>
<feature type="transmembrane region" description="Helical" evidence="6">
    <location>
        <begin position="278"/>
        <end position="301"/>
    </location>
</feature>
<evidence type="ECO:0000256" key="1">
    <source>
        <dbReference type="ARBA" id="ARBA00004651"/>
    </source>
</evidence>
<feature type="domain" description="ABC-2 type transporter transmembrane" evidence="7">
    <location>
        <begin position="19"/>
        <end position="387"/>
    </location>
</feature>
<gene>
    <name evidence="8" type="ORF">KCX74_13560</name>
</gene>
<evidence type="ECO:0000256" key="3">
    <source>
        <dbReference type="ARBA" id="ARBA00022692"/>
    </source>
</evidence>
<organism evidence="8 9">
    <name type="scientific">Virgibacillus salarius</name>
    <dbReference type="NCBI Taxonomy" id="447199"/>
    <lineage>
        <taxon>Bacteria</taxon>
        <taxon>Bacillati</taxon>
        <taxon>Bacillota</taxon>
        <taxon>Bacilli</taxon>
        <taxon>Bacillales</taxon>
        <taxon>Bacillaceae</taxon>
        <taxon>Virgibacillus</taxon>
    </lineage>
</organism>
<protein>
    <submittedName>
        <fullName evidence="8">ABC transporter permease</fullName>
    </submittedName>
</protein>
<dbReference type="Pfam" id="PF12698">
    <property type="entry name" value="ABC2_membrane_3"/>
    <property type="match status" value="1"/>
</dbReference>
<evidence type="ECO:0000259" key="7">
    <source>
        <dbReference type="Pfam" id="PF12698"/>
    </source>
</evidence>
<reference evidence="8" key="1">
    <citation type="submission" date="2021-04" db="EMBL/GenBank/DDBJ databases">
        <title>Isolation and polyphasic classification of algal microorganism.</title>
        <authorList>
            <person name="Wang S."/>
        </authorList>
    </citation>
    <scope>NUCLEOTIDE SEQUENCE</scope>
    <source>
        <strain evidence="8">720a</strain>
    </source>
</reference>
<dbReference type="GO" id="GO:0005886">
    <property type="term" value="C:plasma membrane"/>
    <property type="evidence" value="ECO:0007669"/>
    <property type="project" value="UniProtKB-SubCell"/>
</dbReference>
<comment type="caution">
    <text evidence="8">The sequence shown here is derived from an EMBL/GenBank/DDBJ whole genome shotgun (WGS) entry which is preliminary data.</text>
</comment>
<evidence type="ECO:0000256" key="4">
    <source>
        <dbReference type="ARBA" id="ARBA00022989"/>
    </source>
</evidence>
<dbReference type="Proteomes" id="UP000675284">
    <property type="component" value="Unassembled WGS sequence"/>
</dbReference>
<proteinExistence type="predicted"/>
<dbReference type="PANTHER" id="PTHR30294">
    <property type="entry name" value="MEMBRANE COMPONENT OF ABC TRANSPORTER YHHJ-RELATED"/>
    <property type="match status" value="1"/>
</dbReference>
<dbReference type="EMBL" id="JAGSOT010000042">
    <property type="protein sequence ID" value="MBR7797064.1"/>
    <property type="molecule type" value="Genomic_DNA"/>
</dbReference>
<comment type="subcellular location">
    <subcellularLocation>
        <location evidence="1">Cell membrane</location>
        <topology evidence="1">Multi-pass membrane protein</topology>
    </subcellularLocation>
</comment>
<dbReference type="InterPro" id="IPR013525">
    <property type="entry name" value="ABC2_TM"/>
</dbReference>
<sequence>MNKFWIILGHTYMTRIKTKSFIITTLLSLLLIIGLVNIQSIIDMFSNDKADQIVVIDDSNELFEPLNELVEQSNEKVELTSYNGTVEEAKQAVQNEEYKAFINLSINKKQLPEATYYANNVSETGNQLFIEQQLQQLKVSYATEQAEIDAATLAEINAPVSFQTVALDKTAKTDEELNQARGIVYVMMFVLYMAVIMYGNMIATDVATEKSSRVMEILISSASPVTHMFAKIIGIALLGLTQIGLLLVVGYTQIRSKQDELTEGVFTYFGIGDMSISIYVYAIVFFILGYLLYGTLAAMLGSLVSRIEDAQQLIMPMTFLIMIAFFIAIYGLSMPESSLVQITSFIPFFSPIIMFLRVGMLDIPVWEVALSIGILVATIVLLALLGAKVYKGGVLMYGRSSSLKDFKKAIALSKKE</sequence>
<keyword evidence="3 6" id="KW-0812">Transmembrane</keyword>
<feature type="transmembrane region" description="Helical" evidence="6">
    <location>
        <begin position="338"/>
        <end position="356"/>
    </location>
</feature>
<accession>A0A941DTT2</accession>
<dbReference type="AlphaFoldDB" id="A0A941DTT2"/>
<feature type="transmembrane region" description="Helical" evidence="6">
    <location>
        <begin position="183"/>
        <end position="207"/>
    </location>
</feature>
<evidence type="ECO:0000313" key="9">
    <source>
        <dbReference type="Proteomes" id="UP000675284"/>
    </source>
</evidence>
<evidence type="ECO:0000256" key="5">
    <source>
        <dbReference type="ARBA" id="ARBA00023136"/>
    </source>
</evidence>
<feature type="transmembrane region" description="Helical" evidence="6">
    <location>
        <begin position="368"/>
        <end position="390"/>
    </location>
</feature>
<keyword evidence="2" id="KW-1003">Cell membrane</keyword>
<dbReference type="InterPro" id="IPR051449">
    <property type="entry name" value="ABC-2_transporter_component"/>
</dbReference>
<keyword evidence="5 6" id="KW-0472">Membrane</keyword>